<keyword evidence="2" id="KW-1185">Reference proteome</keyword>
<dbReference type="Proteomes" id="UP000306402">
    <property type="component" value="Unassembled WGS sequence"/>
</dbReference>
<dbReference type="InterPro" id="IPR003329">
    <property type="entry name" value="Cytidylyl_trans"/>
</dbReference>
<accession>A0A5R9L1T5</accession>
<dbReference type="Pfam" id="PF02348">
    <property type="entry name" value="CTP_transf_3"/>
    <property type="match status" value="1"/>
</dbReference>
<sequence length="225" mass="26077">MEIPKITALVPMKGHSERVPHKNIRPLVGKPAFHWVMEALSASPYISEILVNTDSDEIFESTKAFPKIKAFMRPDFLLGDMVSIQPLIEYDIEQTDASYFLQTHSTNPLLTTETINASIEAFFAQTEHDALFSVTETKQRFYWPDGSGVNHDPKKLIRTQDLEPIYHENSCFYIFSRETNYKIKNRLGSNPMMFPIERLEAADMDDMEDFYWAEFLLQRRLANAE</sequence>
<dbReference type="PANTHER" id="PTHR21485:SF6">
    <property type="entry name" value="N-ACYLNEURAMINATE CYTIDYLYLTRANSFERASE-RELATED"/>
    <property type="match status" value="1"/>
</dbReference>
<dbReference type="Gene3D" id="3.90.550.10">
    <property type="entry name" value="Spore Coat Polysaccharide Biosynthesis Protein SpsA, Chain A"/>
    <property type="match status" value="1"/>
</dbReference>
<evidence type="ECO:0000313" key="2">
    <source>
        <dbReference type="Proteomes" id="UP000306402"/>
    </source>
</evidence>
<name>A0A5R9L1T5_9BACT</name>
<dbReference type="CDD" id="cd02513">
    <property type="entry name" value="CMP-NeuAc_Synthase"/>
    <property type="match status" value="1"/>
</dbReference>
<keyword evidence="1" id="KW-0808">Transferase</keyword>
<proteinExistence type="predicted"/>
<dbReference type="SUPFAM" id="SSF53448">
    <property type="entry name" value="Nucleotide-diphospho-sugar transferases"/>
    <property type="match status" value="1"/>
</dbReference>
<protein>
    <submittedName>
        <fullName evidence="1">Acylneuraminate cytidylyltransferase family protein</fullName>
    </submittedName>
</protein>
<dbReference type="AlphaFoldDB" id="A0A5R9L1T5"/>
<dbReference type="InterPro" id="IPR050793">
    <property type="entry name" value="CMP-NeuNAc_synthase"/>
</dbReference>
<dbReference type="InterPro" id="IPR029044">
    <property type="entry name" value="Nucleotide-diphossugar_trans"/>
</dbReference>
<evidence type="ECO:0000313" key="1">
    <source>
        <dbReference type="EMBL" id="TLV02381.1"/>
    </source>
</evidence>
<dbReference type="GO" id="GO:0008781">
    <property type="term" value="F:N-acylneuraminate cytidylyltransferase activity"/>
    <property type="evidence" value="ECO:0007669"/>
    <property type="project" value="TreeGrafter"/>
</dbReference>
<dbReference type="EMBL" id="VCEJ01000002">
    <property type="protein sequence ID" value="TLV02381.1"/>
    <property type="molecule type" value="Genomic_DNA"/>
</dbReference>
<reference evidence="1 2" key="1">
    <citation type="submission" date="2019-05" db="EMBL/GenBank/DDBJ databases">
        <authorList>
            <person name="Qu J.-H."/>
        </authorList>
    </citation>
    <scope>NUCLEOTIDE SEQUENCE [LARGE SCALE GENOMIC DNA]</scope>
    <source>
        <strain evidence="1 2">T17</strain>
    </source>
</reference>
<dbReference type="PANTHER" id="PTHR21485">
    <property type="entry name" value="HAD SUPERFAMILY MEMBERS CMAS AND KDSC"/>
    <property type="match status" value="1"/>
</dbReference>
<dbReference type="OrthoDB" id="9805604at2"/>
<gene>
    <name evidence="1" type="ORF">FEN17_01715</name>
</gene>
<keyword evidence="1" id="KW-0548">Nucleotidyltransferase</keyword>
<organism evidence="1 2">
    <name type="scientific">Dyadobacter luticola</name>
    <dbReference type="NCBI Taxonomy" id="1979387"/>
    <lineage>
        <taxon>Bacteria</taxon>
        <taxon>Pseudomonadati</taxon>
        <taxon>Bacteroidota</taxon>
        <taxon>Cytophagia</taxon>
        <taxon>Cytophagales</taxon>
        <taxon>Spirosomataceae</taxon>
        <taxon>Dyadobacter</taxon>
    </lineage>
</organism>
<comment type="caution">
    <text evidence="1">The sequence shown here is derived from an EMBL/GenBank/DDBJ whole genome shotgun (WGS) entry which is preliminary data.</text>
</comment>